<gene>
    <name evidence="1" type="ORF">JEM65_04680</name>
</gene>
<dbReference type="AlphaFoldDB" id="A0A934KTL9"/>
<protein>
    <recommendedName>
        <fullName evidence="3">Nicotinate-nucleotide adenylyltransferase</fullName>
    </recommendedName>
</protein>
<evidence type="ECO:0000313" key="1">
    <source>
        <dbReference type="EMBL" id="MBJ7879953.1"/>
    </source>
</evidence>
<organism evidence="1 2">
    <name type="scientific">Gelidibacter salicanalis</name>
    <dbReference type="NCBI Taxonomy" id="291193"/>
    <lineage>
        <taxon>Bacteria</taxon>
        <taxon>Pseudomonadati</taxon>
        <taxon>Bacteroidota</taxon>
        <taxon>Flavobacteriia</taxon>
        <taxon>Flavobacteriales</taxon>
        <taxon>Flavobacteriaceae</taxon>
        <taxon>Gelidibacter</taxon>
    </lineage>
</organism>
<accession>A0A934KTL9</accession>
<sequence length="181" mass="20504">MKKMLIGVVILGLTNLVQSQSTETSISRVKLKEVLISPIKNTSYYDAVYDPYAAKEVRDLETVVAKYDISVSEISGKKFNSYTVMFSNNIGKIITIYDKDGVLLKSVEKFKNVRLPEKVRVSLSSKYPGWRLDQTVFRVKYANNKGVDRAYHLQIKKGKEKLNLKVTCEGHILKSSDYAAL</sequence>
<dbReference type="Gene3D" id="3.10.450.360">
    <property type="match status" value="1"/>
</dbReference>
<keyword evidence="2" id="KW-1185">Reference proteome</keyword>
<name>A0A934KTL9_9FLAO</name>
<reference evidence="1 2" key="1">
    <citation type="submission" date="2020-09" db="EMBL/GenBank/DDBJ databases">
        <title>Draft genome of Gelidibacter salicanalis PAMC21136.</title>
        <authorList>
            <person name="Park H."/>
        </authorList>
    </citation>
    <scope>NUCLEOTIDE SEQUENCE [LARGE SCALE GENOMIC DNA]</scope>
    <source>
        <strain evidence="1 2">PAMC21136</strain>
    </source>
</reference>
<dbReference type="SUPFAM" id="SSF160574">
    <property type="entry name" value="BT0923-like"/>
    <property type="match status" value="1"/>
</dbReference>
<proteinExistence type="predicted"/>
<dbReference type="RefSeq" id="WP_199597539.1">
    <property type="nucleotide sequence ID" value="NZ_JAEHJZ010000007.1"/>
</dbReference>
<dbReference type="EMBL" id="JAEHJZ010000007">
    <property type="protein sequence ID" value="MBJ7879953.1"/>
    <property type="molecule type" value="Genomic_DNA"/>
</dbReference>
<evidence type="ECO:0008006" key="3">
    <source>
        <dbReference type="Google" id="ProtNLM"/>
    </source>
</evidence>
<dbReference type="Proteomes" id="UP000662373">
    <property type="component" value="Unassembled WGS sequence"/>
</dbReference>
<evidence type="ECO:0000313" key="2">
    <source>
        <dbReference type="Proteomes" id="UP000662373"/>
    </source>
</evidence>
<comment type="caution">
    <text evidence="1">The sequence shown here is derived from an EMBL/GenBank/DDBJ whole genome shotgun (WGS) entry which is preliminary data.</text>
</comment>